<evidence type="ECO:0000256" key="9">
    <source>
        <dbReference type="RuleBase" id="RU003640"/>
    </source>
</evidence>
<dbReference type="AlphaFoldDB" id="A0A0U1WEP5"/>
<reference evidence="10" key="1">
    <citation type="submission" date="2014-02" db="EMBL/GenBank/DDBJ databases">
        <title>The comparative mitochondrial genomes from Braconidae subfamilies and the phylogeny of the Hymenoptera.</title>
        <authorList>
            <person name="Li Q."/>
            <person name="Wei S.J."/>
            <person name="Chen X.X."/>
        </authorList>
    </citation>
    <scope>NUCLEOTIDE SEQUENCE</scope>
</reference>
<evidence type="ECO:0000256" key="1">
    <source>
        <dbReference type="ARBA" id="ARBA00004370"/>
    </source>
</evidence>
<evidence type="ECO:0000256" key="3">
    <source>
        <dbReference type="ARBA" id="ARBA00021007"/>
    </source>
</evidence>
<keyword evidence="9" id="KW-0249">Electron transport</keyword>
<evidence type="ECO:0000256" key="4">
    <source>
        <dbReference type="ARBA" id="ARBA00022448"/>
    </source>
</evidence>
<accession>A0A0U1WEP5</accession>
<dbReference type="GO" id="GO:0031966">
    <property type="term" value="C:mitochondrial membrane"/>
    <property type="evidence" value="ECO:0007669"/>
    <property type="project" value="UniProtKB-SubCell"/>
</dbReference>
<organism evidence="10">
    <name type="scientific">Proterops sp. QL-2014</name>
    <dbReference type="NCBI Taxonomy" id="1491724"/>
    <lineage>
        <taxon>Eukaryota</taxon>
        <taxon>Metazoa</taxon>
        <taxon>Ecdysozoa</taxon>
        <taxon>Arthropoda</taxon>
        <taxon>Hexapoda</taxon>
        <taxon>Insecta</taxon>
        <taxon>Pterygota</taxon>
        <taxon>Neoptera</taxon>
        <taxon>Endopterygota</taxon>
        <taxon>Hymenoptera</taxon>
        <taxon>Apocrita</taxon>
        <taxon>Ichneumonoidea</taxon>
        <taxon>Braconidae</taxon>
        <taxon>Proteropinae</taxon>
        <taxon>Proterops</taxon>
    </lineage>
</organism>
<keyword evidence="9 10" id="KW-0496">Mitochondrion</keyword>
<geneLocation type="mitochondrion" evidence="10"/>
<keyword evidence="9" id="KW-0830">Ubiquinone</keyword>
<evidence type="ECO:0000256" key="2">
    <source>
        <dbReference type="ARBA" id="ARBA00008472"/>
    </source>
</evidence>
<dbReference type="EMBL" id="KJ412477">
    <property type="protein sequence ID" value="AHX97870.1"/>
    <property type="molecule type" value="Genomic_DNA"/>
</dbReference>
<keyword evidence="9" id="KW-1278">Translocase</keyword>
<evidence type="ECO:0000256" key="5">
    <source>
        <dbReference type="ARBA" id="ARBA00022692"/>
    </source>
</evidence>
<dbReference type="GO" id="GO:0030964">
    <property type="term" value="C:NADH dehydrogenase complex"/>
    <property type="evidence" value="ECO:0007669"/>
    <property type="project" value="TreeGrafter"/>
</dbReference>
<keyword evidence="7 9" id="KW-0472">Membrane</keyword>
<feature type="transmembrane region" description="Helical" evidence="9">
    <location>
        <begin position="6"/>
        <end position="25"/>
    </location>
</feature>
<comment type="catalytic activity">
    <reaction evidence="8 9">
        <text>a ubiquinone + NADH + 5 H(+)(in) = a ubiquinol + NAD(+) + 4 H(+)(out)</text>
        <dbReference type="Rhea" id="RHEA:29091"/>
        <dbReference type="Rhea" id="RHEA-COMP:9565"/>
        <dbReference type="Rhea" id="RHEA-COMP:9566"/>
        <dbReference type="ChEBI" id="CHEBI:15378"/>
        <dbReference type="ChEBI" id="CHEBI:16389"/>
        <dbReference type="ChEBI" id="CHEBI:17976"/>
        <dbReference type="ChEBI" id="CHEBI:57540"/>
        <dbReference type="ChEBI" id="CHEBI:57945"/>
        <dbReference type="EC" id="7.1.1.2"/>
    </reaction>
</comment>
<dbReference type="GO" id="GO:0008137">
    <property type="term" value="F:NADH dehydrogenase (ubiquinone) activity"/>
    <property type="evidence" value="ECO:0007669"/>
    <property type="project" value="UniProtKB-UniRule"/>
</dbReference>
<evidence type="ECO:0000313" key="10">
    <source>
        <dbReference type="EMBL" id="AHX97870.1"/>
    </source>
</evidence>
<protein>
    <recommendedName>
        <fullName evidence="3 9">NADH-ubiquinone oxidoreductase chain 3</fullName>
        <ecNumber evidence="9">7.1.1.2</ecNumber>
    </recommendedName>
</protein>
<feature type="transmembrane region" description="Helical" evidence="9">
    <location>
        <begin position="55"/>
        <end position="76"/>
    </location>
</feature>
<name>A0A0U1WEP5_9HYME</name>
<dbReference type="Gene3D" id="1.20.58.1610">
    <property type="entry name" value="NADH:ubiquinone/plastoquinone oxidoreductase, chain 3"/>
    <property type="match status" value="1"/>
</dbReference>
<dbReference type="PANTHER" id="PTHR11058">
    <property type="entry name" value="NADH-UBIQUINONE OXIDOREDUCTASE CHAIN 3"/>
    <property type="match status" value="1"/>
</dbReference>
<comment type="subcellular location">
    <subcellularLocation>
        <location evidence="1">Membrane</location>
    </subcellularLocation>
    <subcellularLocation>
        <location evidence="9">Mitochondrion membrane</location>
        <topology evidence="9">Multi-pass membrane protein</topology>
    </subcellularLocation>
</comment>
<dbReference type="InterPro" id="IPR000440">
    <property type="entry name" value="NADH_UbQ/plastoQ_OxRdtase_su3"/>
</dbReference>
<keyword evidence="4 9" id="KW-0813">Transport</keyword>
<evidence type="ECO:0000256" key="8">
    <source>
        <dbReference type="ARBA" id="ARBA00049551"/>
    </source>
</evidence>
<evidence type="ECO:0000256" key="7">
    <source>
        <dbReference type="ARBA" id="ARBA00023136"/>
    </source>
</evidence>
<gene>
    <name evidence="10" type="primary">ND3</name>
</gene>
<dbReference type="PANTHER" id="PTHR11058:SF9">
    <property type="entry name" value="NADH-UBIQUINONE OXIDOREDUCTASE CHAIN 3"/>
    <property type="match status" value="1"/>
</dbReference>
<evidence type="ECO:0000256" key="6">
    <source>
        <dbReference type="ARBA" id="ARBA00022989"/>
    </source>
</evidence>
<keyword evidence="9" id="KW-0679">Respiratory chain</keyword>
<feature type="transmembrane region" description="Helical" evidence="9">
    <location>
        <begin position="88"/>
        <end position="104"/>
    </location>
</feature>
<keyword evidence="5 9" id="KW-0812">Transmembrane</keyword>
<keyword evidence="9" id="KW-0520">NAD</keyword>
<sequence length="117" mass="14373">MYILMLLFMFNMFILMILIMLNWLISMNKYNLREKMTSFECGFNKFNSSRLPFSIHFYLIALLFLIFDIEIILLFPMLNSLMNLNYKFWMYSMLMFMLILYLGLEFEKNQGVLKWFT</sequence>
<keyword evidence="6 9" id="KW-1133">Transmembrane helix</keyword>
<dbReference type="InterPro" id="IPR038430">
    <property type="entry name" value="NDAH_ubi_oxred_su3_sf"/>
</dbReference>
<proteinExistence type="inferred from homology"/>
<comment type="similarity">
    <text evidence="2 9">Belongs to the complex I subunit 3 family.</text>
</comment>
<comment type="function">
    <text evidence="9">Core subunit of the mitochondrial membrane respiratory chain NADH dehydrogenase (Complex I) which catalyzes electron transfer from NADH through the respiratory chain, using ubiquinone as an electron acceptor. Essential for the catalytic activity of complex I.</text>
</comment>
<dbReference type="Pfam" id="PF00507">
    <property type="entry name" value="Oxidored_q4"/>
    <property type="match status" value="1"/>
</dbReference>
<dbReference type="EC" id="7.1.1.2" evidence="9"/>